<name>A0A0B6YDZ2_9EUPU</name>
<feature type="non-terminal residue" evidence="2">
    <location>
        <position position="1"/>
    </location>
</feature>
<dbReference type="AlphaFoldDB" id="A0A0B6YDZ2"/>
<gene>
    <name evidence="2" type="primary">ORF21735</name>
</gene>
<protein>
    <submittedName>
        <fullName evidence="2">Uncharacterized protein</fullName>
    </submittedName>
</protein>
<dbReference type="EMBL" id="HACG01007136">
    <property type="protein sequence ID" value="CEK54001.1"/>
    <property type="molecule type" value="Transcribed_RNA"/>
</dbReference>
<evidence type="ECO:0000313" key="2">
    <source>
        <dbReference type="EMBL" id="CEK54001.1"/>
    </source>
</evidence>
<proteinExistence type="predicted"/>
<sequence length="85" mass="9437">ILDNKILTLSTSQLSPSPPLSESPQKPERGNWPNGSQNRSVNDSDSIVSVSEGSYSLSDWNRCEINNYISMVDICRLTKVEIDIP</sequence>
<accession>A0A0B6YDZ2</accession>
<feature type="non-terminal residue" evidence="2">
    <location>
        <position position="85"/>
    </location>
</feature>
<organism evidence="2">
    <name type="scientific">Arion vulgaris</name>
    <dbReference type="NCBI Taxonomy" id="1028688"/>
    <lineage>
        <taxon>Eukaryota</taxon>
        <taxon>Metazoa</taxon>
        <taxon>Spiralia</taxon>
        <taxon>Lophotrochozoa</taxon>
        <taxon>Mollusca</taxon>
        <taxon>Gastropoda</taxon>
        <taxon>Heterobranchia</taxon>
        <taxon>Euthyneura</taxon>
        <taxon>Panpulmonata</taxon>
        <taxon>Eupulmonata</taxon>
        <taxon>Stylommatophora</taxon>
        <taxon>Helicina</taxon>
        <taxon>Arionoidea</taxon>
        <taxon>Arionidae</taxon>
        <taxon>Arion</taxon>
    </lineage>
</organism>
<evidence type="ECO:0000256" key="1">
    <source>
        <dbReference type="SAM" id="MobiDB-lite"/>
    </source>
</evidence>
<feature type="region of interest" description="Disordered" evidence="1">
    <location>
        <begin position="1"/>
        <end position="47"/>
    </location>
</feature>
<reference evidence="2" key="1">
    <citation type="submission" date="2014-12" db="EMBL/GenBank/DDBJ databases">
        <title>Insight into the proteome of Arion vulgaris.</title>
        <authorList>
            <person name="Aradska J."/>
            <person name="Bulat T."/>
            <person name="Smidak R."/>
            <person name="Sarate P."/>
            <person name="Gangsoo J."/>
            <person name="Sialana F."/>
            <person name="Bilban M."/>
            <person name="Lubec G."/>
        </authorList>
    </citation>
    <scope>NUCLEOTIDE SEQUENCE</scope>
    <source>
        <tissue evidence="2">Skin</tissue>
    </source>
</reference>